<dbReference type="InterPro" id="IPR041078">
    <property type="entry name" value="Plavaka"/>
</dbReference>
<comment type="caution">
    <text evidence="2">The sequence shown here is derived from an EMBL/GenBank/DDBJ whole genome shotgun (WGS) entry which is preliminary data.</text>
</comment>
<organism evidence="2 3">
    <name type="scientific">Mycena chlorophos</name>
    <name type="common">Agaric fungus</name>
    <name type="synonym">Agaricus chlorophos</name>
    <dbReference type="NCBI Taxonomy" id="658473"/>
    <lineage>
        <taxon>Eukaryota</taxon>
        <taxon>Fungi</taxon>
        <taxon>Dikarya</taxon>
        <taxon>Basidiomycota</taxon>
        <taxon>Agaricomycotina</taxon>
        <taxon>Agaricomycetes</taxon>
        <taxon>Agaricomycetidae</taxon>
        <taxon>Agaricales</taxon>
        <taxon>Marasmiineae</taxon>
        <taxon>Mycenaceae</taxon>
        <taxon>Mycena</taxon>
    </lineage>
</organism>
<dbReference type="EMBL" id="JACAZE010000010">
    <property type="protein sequence ID" value="KAF7305261.1"/>
    <property type="molecule type" value="Genomic_DNA"/>
</dbReference>
<protein>
    <submittedName>
        <fullName evidence="2">Uncharacterized protein</fullName>
    </submittedName>
</protein>
<accession>A0A8H6SV60</accession>
<dbReference type="Proteomes" id="UP000613580">
    <property type="component" value="Unassembled WGS sequence"/>
</dbReference>
<reference evidence="2" key="1">
    <citation type="submission" date="2020-05" db="EMBL/GenBank/DDBJ databases">
        <title>Mycena genomes resolve the evolution of fungal bioluminescence.</title>
        <authorList>
            <person name="Tsai I.J."/>
        </authorList>
    </citation>
    <scope>NUCLEOTIDE SEQUENCE</scope>
    <source>
        <strain evidence="2">110903Hualien_Pintung</strain>
    </source>
</reference>
<evidence type="ECO:0000313" key="3">
    <source>
        <dbReference type="Proteomes" id="UP000613580"/>
    </source>
</evidence>
<dbReference type="AlphaFoldDB" id="A0A8H6SV60"/>
<keyword evidence="3" id="KW-1185">Reference proteome</keyword>
<name>A0A8H6SV60_MYCCL</name>
<dbReference type="Pfam" id="PF18759">
    <property type="entry name" value="Plavaka"/>
    <property type="match status" value="1"/>
</dbReference>
<feature type="compositionally biased region" description="Basic and acidic residues" evidence="1">
    <location>
        <begin position="543"/>
        <end position="561"/>
    </location>
</feature>
<proteinExistence type="predicted"/>
<feature type="compositionally biased region" description="Acidic residues" evidence="1">
    <location>
        <begin position="527"/>
        <end position="542"/>
    </location>
</feature>
<evidence type="ECO:0000313" key="2">
    <source>
        <dbReference type="EMBL" id="KAF7305261.1"/>
    </source>
</evidence>
<gene>
    <name evidence="2" type="ORF">HMN09_00777000</name>
</gene>
<feature type="region of interest" description="Disordered" evidence="1">
    <location>
        <begin position="509"/>
        <end position="561"/>
    </location>
</feature>
<sequence length="793" mass="89753">MQHLAALYPQSPPPFANDKHVYDVLDSIPHGDVPWQTFSVKYNGLLPEDGPVPPWMLQSYETRSIGRRSAFFKNGKRQYMDFFSGNFVWDKSDKLAADVENHGALLVPIIIGSDKTCASHGTGNTEFYPLYGGIANTHNTVRKGHREAISLLGFFSIPKTDKKHANSLAFRKFRRQLFHSSIARILSDVKPHMTKPKVSRCADRHFRRAIYGIGPDISDYPEQCLVTCVVQGWCPVCLSPPEDLDQHSALRSEKHTQILLDAGYTLRELWDEFGIVGDVIPFTADFPGADIHELISPDLLHQLIKGTFKDHLVDWIVEYIETVNDPPTARAILADIDRRIAVTPPFTGLRNFPTGRNFKQWTGDDSKGLMKVFLPAIAGHVPSQMVQAVAHFLEFCYLVRRSVIDEDVLVRLEVAKAAFQETREIFRVVRPDGFSLPRQHSIDHWIPGIRKWAAPNGLCSSITESKHIKAVKEPWRRSNRHEALGQMLLTNQRLDKLHASRVDFTERGMLDGPSIPFSHPSSGAEEPAADESDSDSDSDSESDDRKVPDPGEAVEGPRYDGEVTLARRYERGVKHNIDAVAVHSGHPHFAVLVREFLYRKLHPHLELPDEEAALPDLTYSRFLTFTSAKADFYAPSDMCEIGGMRRERIRATRSWFNSGPRYDCALVVHDRNAPGLQGFNVARVRMFFSFEHADITYPCALVHWFSVWGDTPDEDTGMWVVTPDWERGQYGRVPAMEVVHLDAMFRNAHLIPVFGKGYVPEHNFTAANSLDAYQSFYVSKFADYHAHETVFLN</sequence>
<dbReference type="OrthoDB" id="3199698at2759"/>
<evidence type="ECO:0000256" key="1">
    <source>
        <dbReference type="SAM" id="MobiDB-lite"/>
    </source>
</evidence>